<name>S4PH76_9NEOP</name>
<dbReference type="PANTHER" id="PTHR31322:SF2">
    <property type="entry name" value="E3 UBIQUITIN-PROTEIN LIGASE TM129"/>
    <property type="match status" value="1"/>
</dbReference>
<evidence type="ECO:0000256" key="4">
    <source>
        <dbReference type="ARBA" id="ARBA00022989"/>
    </source>
</evidence>
<dbReference type="AlphaFoldDB" id="S4PH76"/>
<evidence type="ECO:0000256" key="2">
    <source>
        <dbReference type="ARBA" id="ARBA00007332"/>
    </source>
</evidence>
<dbReference type="PANTHER" id="PTHR31322">
    <property type="entry name" value="E3 UBIQUITIN-PROTEIN LIGASE TM129"/>
    <property type="match status" value="1"/>
</dbReference>
<proteinExistence type="inferred from homology"/>
<feature type="non-terminal residue" evidence="7">
    <location>
        <position position="1"/>
    </location>
</feature>
<keyword evidence="4 6" id="KW-1133">Transmembrane helix</keyword>
<dbReference type="InterPro" id="IPR018801">
    <property type="entry name" value="TM129"/>
</dbReference>
<dbReference type="GO" id="GO:0061630">
    <property type="term" value="F:ubiquitin protein ligase activity"/>
    <property type="evidence" value="ECO:0007669"/>
    <property type="project" value="InterPro"/>
</dbReference>
<evidence type="ECO:0000256" key="1">
    <source>
        <dbReference type="ARBA" id="ARBA00004141"/>
    </source>
</evidence>
<dbReference type="GO" id="GO:0016020">
    <property type="term" value="C:membrane"/>
    <property type="evidence" value="ECO:0007669"/>
    <property type="project" value="UniProtKB-SubCell"/>
</dbReference>
<dbReference type="EMBL" id="GAIX01002296">
    <property type="protein sequence ID" value="JAA90264.1"/>
    <property type="molecule type" value="Transcribed_RNA"/>
</dbReference>
<evidence type="ECO:0000313" key="7">
    <source>
        <dbReference type="EMBL" id="JAA90264.1"/>
    </source>
</evidence>
<keyword evidence="5 6" id="KW-0472">Membrane</keyword>
<sequence>AGFTIPQLLDSFLGSENMNFIEYHMKRVTVTALIHSALPFGYMLTLWCSGQRGQWMPWFMLASIIGPMIMLLKMTRWWD</sequence>
<dbReference type="Pfam" id="PF10272">
    <property type="entry name" value="Tmpp129"/>
    <property type="match status" value="1"/>
</dbReference>
<accession>S4PH76</accession>
<reference evidence="7" key="2">
    <citation type="submission" date="2013-05" db="EMBL/GenBank/DDBJ databases">
        <authorList>
            <person name="Carter J.-M."/>
            <person name="Baker S.C."/>
            <person name="Pink R."/>
            <person name="Carter D.R.F."/>
            <person name="Collins A."/>
            <person name="Tomlin J."/>
            <person name="Gibbs M."/>
            <person name="Breuker C.J."/>
        </authorList>
    </citation>
    <scope>NUCLEOTIDE SEQUENCE</scope>
    <source>
        <tissue evidence="7">Ovary</tissue>
    </source>
</reference>
<comment type="similarity">
    <text evidence="2">Belongs to the TMEM129 family.</text>
</comment>
<reference evidence="7" key="1">
    <citation type="journal article" date="2013" name="BMC Genomics">
        <title>Unscrambling butterfly oogenesis.</title>
        <authorList>
            <person name="Carter J.M."/>
            <person name="Baker S.C."/>
            <person name="Pink R."/>
            <person name="Carter D.R."/>
            <person name="Collins A."/>
            <person name="Tomlin J."/>
            <person name="Gibbs M."/>
            <person name="Breuker C.J."/>
        </authorList>
    </citation>
    <scope>NUCLEOTIDE SEQUENCE</scope>
    <source>
        <tissue evidence="7">Ovary</tissue>
    </source>
</reference>
<comment type="subcellular location">
    <subcellularLocation>
        <location evidence="1">Membrane</location>
        <topology evidence="1">Multi-pass membrane protein</topology>
    </subcellularLocation>
</comment>
<organism evidence="7">
    <name type="scientific">Pararge aegeria</name>
    <name type="common">speckled wood butterfly</name>
    <dbReference type="NCBI Taxonomy" id="116150"/>
    <lineage>
        <taxon>Eukaryota</taxon>
        <taxon>Metazoa</taxon>
        <taxon>Ecdysozoa</taxon>
        <taxon>Arthropoda</taxon>
        <taxon>Hexapoda</taxon>
        <taxon>Insecta</taxon>
        <taxon>Pterygota</taxon>
        <taxon>Neoptera</taxon>
        <taxon>Endopterygota</taxon>
        <taxon>Lepidoptera</taxon>
        <taxon>Glossata</taxon>
        <taxon>Ditrysia</taxon>
        <taxon>Papilionoidea</taxon>
        <taxon>Nymphalidae</taxon>
        <taxon>Satyrinae</taxon>
        <taxon>Satyrini</taxon>
        <taxon>Parargina</taxon>
        <taxon>Pararge</taxon>
    </lineage>
</organism>
<feature type="transmembrane region" description="Helical" evidence="6">
    <location>
        <begin position="55"/>
        <end position="72"/>
    </location>
</feature>
<evidence type="ECO:0000256" key="5">
    <source>
        <dbReference type="ARBA" id="ARBA00023136"/>
    </source>
</evidence>
<evidence type="ECO:0000256" key="6">
    <source>
        <dbReference type="SAM" id="Phobius"/>
    </source>
</evidence>
<keyword evidence="3 6" id="KW-0812">Transmembrane</keyword>
<feature type="transmembrane region" description="Helical" evidence="6">
    <location>
        <begin position="28"/>
        <end position="49"/>
    </location>
</feature>
<dbReference type="GO" id="GO:0016567">
    <property type="term" value="P:protein ubiquitination"/>
    <property type="evidence" value="ECO:0007669"/>
    <property type="project" value="InterPro"/>
</dbReference>
<dbReference type="GO" id="GO:0005783">
    <property type="term" value="C:endoplasmic reticulum"/>
    <property type="evidence" value="ECO:0007669"/>
    <property type="project" value="TreeGrafter"/>
</dbReference>
<feature type="non-terminal residue" evidence="7">
    <location>
        <position position="79"/>
    </location>
</feature>
<protein>
    <submittedName>
        <fullName evidence="7">Putative transmembrane protein 129-like protein</fullName>
    </submittedName>
</protein>
<evidence type="ECO:0000256" key="3">
    <source>
        <dbReference type="ARBA" id="ARBA00022692"/>
    </source>
</evidence>